<gene>
    <name evidence="1" type="ORF">IC761_08465</name>
</gene>
<evidence type="ECO:0000313" key="1">
    <source>
        <dbReference type="EMBL" id="QPF93287.1"/>
    </source>
</evidence>
<dbReference type="AlphaFoldDB" id="A0A7S9D8Q9"/>
<evidence type="ECO:0008006" key="3">
    <source>
        <dbReference type="Google" id="ProtNLM"/>
    </source>
</evidence>
<dbReference type="Proteomes" id="UP000594621">
    <property type="component" value="Chromosome"/>
</dbReference>
<dbReference type="EMBL" id="CP061379">
    <property type="protein sequence ID" value="QPF93287.1"/>
    <property type="molecule type" value="Genomic_DNA"/>
</dbReference>
<dbReference type="RefSeq" id="WP_195802803.1">
    <property type="nucleotide sequence ID" value="NZ_CP061379.1"/>
</dbReference>
<accession>A0A7S9D8Q9</accession>
<protein>
    <recommendedName>
        <fullName evidence="3">DUF5348 domain-containing protein</fullName>
    </recommendedName>
</protein>
<name>A0A7S9D8Q9_9BRAD</name>
<dbReference type="KEGG" id="bcou:IC761_08465"/>
<sequence>MSRKWRLLAHESNEKIEFENQGSFDELIVGDWLHVEQMDDKVWWLRVGDARIFVTLRGGEEPMVDIERGFYGPANGITKVP</sequence>
<proteinExistence type="predicted"/>
<evidence type="ECO:0000313" key="2">
    <source>
        <dbReference type="Proteomes" id="UP000594621"/>
    </source>
</evidence>
<keyword evidence="2" id="KW-1185">Reference proteome</keyword>
<organism evidence="1 2">
    <name type="scientific">Bradyrhizobium commune</name>
    <dbReference type="NCBI Taxonomy" id="83627"/>
    <lineage>
        <taxon>Bacteria</taxon>
        <taxon>Pseudomonadati</taxon>
        <taxon>Pseudomonadota</taxon>
        <taxon>Alphaproteobacteria</taxon>
        <taxon>Hyphomicrobiales</taxon>
        <taxon>Nitrobacteraceae</taxon>
        <taxon>Bradyrhizobium</taxon>
    </lineage>
</organism>
<reference evidence="1 2" key="1">
    <citation type="submission" date="2020-09" db="EMBL/GenBank/DDBJ databases">
        <title>Complete genomes of bradyrhizobia occurring on native shrubby legumes in Australia.</title>
        <authorList>
            <person name="Lafay B."/>
        </authorList>
    </citation>
    <scope>NUCLEOTIDE SEQUENCE [LARGE SCALE GENOMIC DNA]</scope>
    <source>
        <strain evidence="1 2">BDV5040</strain>
    </source>
</reference>